<dbReference type="InterPro" id="IPR032710">
    <property type="entry name" value="NTF2-like_dom_sf"/>
</dbReference>
<dbReference type="SUPFAM" id="SSF54427">
    <property type="entry name" value="NTF2-like"/>
    <property type="match status" value="1"/>
</dbReference>
<name>A0ABT3YC33_9HYPH</name>
<feature type="domain" description="SnoaL-like" evidence="2">
    <location>
        <begin position="12"/>
        <end position="131"/>
    </location>
</feature>
<reference evidence="3" key="1">
    <citation type="submission" date="2022-10" db="EMBL/GenBank/DDBJ databases">
        <title>Hoeflea sp. J2-29, isolated from marine algae.</title>
        <authorList>
            <person name="Kristyanto S."/>
            <person name="Kim J.M."/>
            <person name="Jeon C.O."/>
        </authorList>
    </citation>
    <scope>NUCLEOTIDE SEQUENCE</scope>
    <source>
        <strain evidence="3">J2-29</strain>
    </source>
</reference>
<dbReference type="RefSeq" id="WP_267611397.1">
    <property type="nucleotide sequence ID" value="NZ_JAOVZQ010000001.1"/>
</dbReference>
<organism evidence="3 4">
    <name type="scientific">Hoeflea ulvae</name>
    <dbReference type="NCBI Taxonomy" id="2983764"/>
    <lineage>
        <taxon>Bacteria</taxon>
        <taxon>Pseudomonadati</taxon>
        <taxon>Pseudomonadota</taxon>
        <taxon>Alphaproteobacteria</taxon>
        <taxon>Hyphomicrobiales</taxon>
        <taxon>Rhizobiaceae</taxon>
        <taxon>Hoeflea</taxon>
    </lineage>
</organism>
<dbReference type="Pfam" id="PF13577">
    <property type="entry name" value="SnoaL_4"/>
    <property type="match status" value="1"/>
</dbReference>
<dbReference type="EMBL" id="JAOVZQ010000001">
    <property type="protein sequence ID" value="MCY0093442.1"/>
    <property type="molecule type" value="Genomic_DNA"/>
</dbReference>
<accession>A0ABT3YC33</accession>
<dbReference type="InterPro" id="IPR037401">
    <property type="entry name" value="SnoaL-like"/>
</dbReference>
<protein>
    <submittedName>
        <fullName evidence="3">Nuclear transport factor 2 family protein</fullName>
    </submittedName>
</protein>
<proteinExistence type="predicted"/>
<dbReference type="CDD" id="cd00531">
    <property type="entry name" value="NTF2_like"/>
    <property type="match status" value="1"/>
</dbReference>
<evidence type="ECO:0000313" key="4">
    <source>
        <dbReference type="Proteomes" id="UP001081283"/>
    </source>
</evidence>
<dbReference type="Gene3D" id="3.10.450.50">
    <property type="match status" value="1"/>
</dbReference>
<gene>
    <name evidence="3" type="ORF">OEG82_05320</name>
</gene>
<keyword evidence="4" id="KW-1185">Reference proteome</keyword>
<sequence length="165" mass="18275">MRQSAELGSMVARQEITDVLVAYCCHLDRMELAALAALFTADCSVIYGEGPALAANGRPQLEQSLARMWRWKRTAHHLANVRITFSQDDEAQSESYVHAWHEAPDGRTATIFGRYLDRFVHTSGGWLIAQRQMEMNGADAGFKLPIPQAPRASPPAGWRPPAGLD</sequence>
<dbReference type="Proteomes" id="UP001081283">
    <property type="component" value="Unassembled WGS sequence"/>
</dbReference>
<evidence type="ECO:0000256" key="1">
    <source>
        <dbReference type="SAM" id="MobiDB-lite"/>
    </source>
</evidence>
<evidence type="ECO:0000313" key="3">
    <source>
        <dbReference type="EMBL" id="MCY0093442.1"/>
    </source>
</evidence>
<comment type="caution">
    <text evidence="3">The sequence shown here is derived from an EMBL/GenBank/DDBJ whole genome shotgun (WGS) entry which is preliminary data.</text>
</comment>
<evidence type="ECO:0000259" key="2">
    <source>
        <dbReference type="Pfam" id="PF13577"/>
    </source>
</evidence>
<feature type="region of interest" description="Disordered" evidence="1">
    <location>
        <begin position="144"/>
        <end position="165"/>
    </location>
</feature>